<reference evidence="2 3" key="1">
    <citation type="submission" date="2024-08" db="EMBL/GenBank/DDBJ databases">
        <title>Clostridium lapicellarii sp. nov., and Clostridium renhuaiense sp. nov., two species isolated from the mud in a fermentation cellar used for producing sauce-flavour Chinese liquors.</title>
        <authorList>
            <person name="Yang F."/>
            <person name="Wang H."/>
            <person name="Chen L.Q."/>
            <person name="Zhou N."/>
            <person name="Lu J.J."/>
            <person name="Pu X.X."/>
            <person name="Wan B."/>
            <person name="Wang L."/>
            <person name="Liu S.J."/>
        </authorList>
    </citation>
    <scope>NUCLEOTIDE SEQUENCE [LARGE SCALE GENOMIC DNA]</scope>
    <source>
        <strain evidence="2 3">MT-113</strain>
    </source>
</reference>
<dbReference type="Proteomes" id="UP001565220">
    <property type="component" value="Unassembled WGS sequence"/>
</dbReference>
<keyword evidence="3" id="KW-1185">Reference proteome</keyword>
<sequence>MEKLWKKVVLAVVLLFSFGIFAPCVALADTATPTEIDVDVKIPAEDKVYDTNKSVEDNLKTSLKLEDIEVVPESSEYKNLLKQYNVKATYSGSKDVVFNAPTIGVVPVNPLNIDPSKVKITPESVENGRYKFVLKNVSAVGNLIDNSTPAIDEEGQIEEAKEAENMLYGKLKIGVGSVPSFNWSGSKASFDGGEGSIELKNNTWEMFSSARSGYKGVSEKYCDDWIIAVKDELRRMKAEGIKAQDVKMTEWEKLALAVTAVGYDPRDITYDGSNLIDIISNKDYLNASSQTFARQYAILALTSQDYINSVPKDEKHVDENDIEDKIHSLADLARGNTAADGSTILSNAVPDMGTMQMQPLAAYYDSNAKEEDKYYDVKQAVEYWLDHFSNSQTYLGSFWGGMGNDYNNSWTNAQVYMTIGMAAEGNGKNKTEDGKFSNNVNIFDKKYIKCGKTMIDAALNKWSTYDSATYEPTQMCRGLDSLVRAYEGRNSIFDCRDVENSTVPVNNAIEALPDAITSKDEEKINAAKVLYDALGSAKQASIAQSTKDKLAAAERKVGQTVEISDPDASYKKVSVKAKNVSDSSQNVSLITALYDETGKFITYVSGEQKVEAGRSSTLSNMLKIPEEGIYKIKTFVWDSIEGMKPLSNVIDMPAGSGK</sequence>
<evidence type="ECO:0000313" key="2">
    <source>
        <dbReference type="EMBL" id="MEY8762578.1"/>
    </source>
</evidence>
<name>A0ABV4DU38_9CLOT</name>
<evidence type="ECO:0008006" key="4">
    <source>
        <dbReference type="Google" id="ProtNLM"/>
    </source>
</evidence>
<dbReference type="EMBL" id="JBGFFE010000002">
    <property type="protein sequence ID" value="MEY8762578.1"/>
    <property type="molecule type" value="Genomic_DNA"/>
</dbReference>
<accession>A0ABV4DU38</accession>
<keyword evidence="1" id="KW-0732">Signal</keyword>
<gene>
    <name evidence="2" type="ORF">AB8S09_02785</name>
</gene>
<evidence type="ECO:0000313" key="3">
    <source>
        <dbReference type="Proteomes" id="UP001565220"/>
    </source>
</evidence>
<comment type="caution">
    <text evidence="2">The sequence shown here is derived from an EMBL/GenBank/DDBJ whole genome shotgun (WGS) entry which is preliminary data.</text>
</comment>
<evidence type="ECO:0000256" key="1">
    <source>
        <dbReference type="SAM" id="SignalP"/>
    </source>
</evidence>
<organism evidence="2 3">
    <name type="scientific">Clostridium lapidicellarium</name>
    <dbReference type="NCBI Taxonomy" id="3240931"/>
    <lineage>
        <taxon>Bacteria</taxon>
        <taxon>Bacillati</taxon>
        <taxon>Bacillota</taxon>
        <taxon>Clostridia</taxon>
        <taxon>Eubacteriales</taxon>
        <taxon>Clostridiaceae</taxon>
        <taxon>Clostridium</taxon>
    </lineage>
</organism>
<feature type="chain" id="PRO_5046515083" description="Surface/cell-adhesion protein" evidence="1">
    <location>
        <begin position="29"/>
        <end position="658"/>
    </location>
</feature>
<dbReference type="RefSeq" id="WP_294181182.1">
    <property type="nucleotide sequence ID" value="NZ_JBGFFE010000002.1"/>
</dbReference>
<proteinExistence type="predicted"/>
<feature type="signal peptide" evidence="1">
    <location>
        <begin position="1"/>
        <end position="28"/>
    </location>
</feature>
<protein>
    <recommendedName>
        <fullName evidence="4">Surface/cell-adhesion protein</fullName>
    </recommendedName>
</protein>